<accession>A0ABU0ZSZ6</accession>
<keyword evidence="2" id="KW-1133">Transmembrane helix</keyword>
<dbReference type="SUPFAM" id="SSF48452">
    <property type="entry name" value="TPR-like"/>
    <property type="match status" value="1"/>
</dbReference>
<evidence type="ECO:0000256" key="2">
    <source>
        <dbReference type="SAM" id="Phobius"/>
    </source>
</evidence>
<evidence type="ECO:0000256" key="1">
    <source>
        <dbReference type="SAM" id="MobiDB-lite"/>
    </source>
</evidence>
<dbReference type="Gene3D" id="1.25.40.10">
    <property type="entry name" value="Tetratricopeptide repeat domain"/>
    <property type="match status" value="1"/>
</dbReference>
<proteinExistence type="predicted"/>
<evidence type="ECO:0000313" key="4">
    <source>
        <dbReference type="Proteomes" id="UP001230908"/>
    </source>
</evidence>
<gene>
    <name evidence="3" type="ORF">RB614_33390</name>
</gene>
<feature type="transmembrane region" description="Helical" evidence="2">
    <location>
        <begin position="348"/>
        <end position="367"/>
    </location>
</feature>
<name>A0ABU0ZSZ6_9ACTN</name>
<dbReference type="Proteomes" id="UP001230908">
    <property type="component" value="Unassembled WGS sequence"/>
</dbReference>
<organism evidence="3 4">
    <name type="scientific">Phytohabitans maris</name>
    <dbReference type="NCBI Taxonomy" id="3071409"/>
    <lineage>
        <taxon>Bacteria</taxon>
        <taxon>Bacillati</taxon>
        <taxon>Actinomycetota</taxon>
        <taxon>Actinomycetes</taxon>
        <taxon>Micromonosporales</taxon>
        <taxon>Micromonosporaceae</taxon>
    </lineage>
</organism>
<dbReference type="RefSeq" id="WP_308716689.1">
    <property type="nucleotide sequence ID" value="NZ_JAVHUY010000041.1"/>
</dbReference>
<keyword evidence="2" id="KW-0812">Transmembrane</keyword>
<keyword evidence="4" id="KW-1185">Reference proteome</keyword>
<dbReference type="InterPro" id="IPR011990">
    <property type="entry name" value="TPR-like_helical_dom_sf"/>
</dbReference>
<dbReference type="EMBL" id="JAVHUY010000041">
    <property type="protein sequence ID" value="MDQ7909429.1"/>
    <property type="molecule type" value="Genomic_DNA"/>
</dbReference>
<keyword evidence="2" id="KW-0472">Membrane</keyword>
<comment type="caution">
    <text evidence="3">The sequence shown here is derived from an EMBL/GenBank/DDBJ whole genome shotgun (WGS) entry which is preliminary data.</text>
</comment>
<reference evidence="3 4" key="1">
    <citation type="submission" date="2023-08" db="EMBL/GenBank/DDBJ databases">
        <title>Phytohabitans sansha sp. nov., isolated from marine sediment.</title>
        <authorList>
            <person name="Zhao Y."/>
            <person name="Yi K."/>
        </authorList>
    </citation>
    <scope>NUCLEOTIDE SEQUENCE [LARGE SCALE GENOMIC DNA]</scope>
    <source>
        <strain evidence="3 4">ZYX-F-186</strain>
    </source>
</reference>
<feature type="region of interest" description="Disordered" evidence="1">
    <location>
        <begin position="413"/>
        <end position="433"/>
    </location>
</feature>
<protein>
    <submittedName>
        <fullName evidence="3">Uncharacterized protein</fullName>
    </submittedName>
</protein>
<evidence type="ECO:0000313" key="3">
    <source>
        <dbReference type="EMBL" id="MDQ7909429.1"/>
    </source>
</evidence>
<sequence>MLFDVKPEEFRRETLRDLRYLAAGTDALREATHLLDDAIRDMDHNAQRAARETLEGLRTLSAQADHTNYLLGALIATQQDILNVLRSPRATEAAELQRRAVSAAGRGLWREAIGDFDKSIAINWDQPTAHLGRGLAILGMSGGRGSAGSHAEAAESFEKAARYAVPAEPGLAVQAVQHAVVVNDHLGRRAKSDELLRWATEALPGSPEIAFSAALRFRSADLLRRAVRLDPTLAADAAWQALPFAAPVVTSVRAEQRSAIDAAVRAIAGARPYGSVPQVSPGRAAGILDGFDALRGLTPHLAGARQVVERPTADERRLTEAMGADSGRIHQLNGKVSSIRSKRIPLRGWLIGAAVVAFVAPCVAGMIQAGRRGQEAADAVLLPAFVVTLVVLGVAVPLLAAVTRRLRVDAHRAGMRAAEQRRGSRQREAGELTGRRQAALGELTRAADAVTRLTARSAEAYPGAPAPR</sequence>
<feature type="transmembrane region" description="Helical" evidence="2">
    <location>
        <begin position="379"/>
        <end position="402"/>
    </location>
</feature>